<dbReference type="EMBL" id="LBVJ01000052">
    <property type="protein sequence ID" value="KKQ82015.1"/>
    <property type="molecule type" value="Genomic_DNA"/>
</dbReference>
<evidence type="ECO:0000313" key="2">
    <source>
        <dbReference type="Proteomes" id="UP000034710"/>
    </source>
</evidence>
<dbReference type="AlphaFoldDB" id="A0A0G0L293"/>
<name>A0A0G0L293_9BACT</name>
<sequence length="35" mass="4362">MKENELTIDRLRNMPAWENNHFPPQLFFHLEEHNL</sequence>
<protein>
    <submittedName>
        <fullName evidence="1">Uncharacterized protein</fullName>
    </submittedName>
</protein>
<proteinExistence type="predicted"/>
<reference evidence="1 2" key="1">
    <citation type="journal article" date="2015" name="Nature">
        <title>rRNA introns, odd ribosomes, and small enigmatic genomes across a large radiation of phyla.</title>
        <authorList>
            <person name="Brown C.T."/>
            <person name="Hug L.A."/>
            <person name="Thomas B.C."/>
            <person name="Sharon I."/>
            <person name="Castelle C.J."/>
            <person name="Singh A."/>
            <person name="Wilkins M.J."/>
            <person name="Williams K.H."/>
            <person name="Banfield J.F."/>
        </authorList>
    </citation>
    <scope>NUCLEOTIDE SEQUENCE [LARGE SCALE GENOMIC DNA]</scope>
</reference>
<organism evidence="1 2">
    <name type="scientific">Candidatus Woesebacteria bacterium GW2011_GWA1_38_8</name>
    <dbReference type="NCBI Taxonomy" id="1618547"/>
    <lineage>
        <taxon>Bacteria</taxon>
        <taxon>Candidatus Woeseibacteriota</taxon>
    </lineage>
</organism>
<evidence type="ECO:0000313" key="1">
    <source>
        <dbReference type="EMBL" id="KKQ82015.1"/>
    </source>
</evidence>
<gene>
    <name evidence="1" type="ORF">UT06_C0052G0004</name>
</gene>
<dbReference type="Proteomes" id="UP000034710">
    <property type="component" value="Unassembled WGS sequence"/>
</dbReference>
<accession>A0A0G0L293</accession>
<comment type="caution">
    <text evidence="1">The sequence shown here is derived from an EMBL/GenBank/DDBJ whole genome shotgun (WGS) entry which is preliminary data.</text>
</comment>